<dbReference type="AlphaFoldDB" id="A0A1I7WRX9"/>
<proteinExistence type="predicted"/>
<organism evidence="1 2">
    <name type="scientific">Heterorhabditis bacteriophora</name>
    <name type="common">Entomopathogenic nematode worm</name>
    <dbReference type="NCBI Taxonomy" id="37862"/>
    <lineage>
        <taxon>Eukaryota</taxon>
        <taxon>Metazoa</taxon>
        <taxon>Ecdysozoa</taxon>
        <taxon>Nematoda</taxon>
        <taxon>Chromadorea</taxon>
        <taxon>Rhabditida</taxon>
        <taxon>Rhabditina</taxon>
        <taxon>Rhabditomorpha</taxon>
        <taxon>Strongyloidea</taxon>
        <taxon>Heterorhabditidae</taxon>
        <taxon>Heterorhabditis</taxon>
    </lineage>
</organism>
<dbReference type="WBParaSite" id="Hba_07944">
    <property type="protein sequence ID" value="Hba_07944"/>
    <property type="gene ID" value="Hba_07944"/>
</dbReference>
<protein>
    <submittedName>
        <fullName evidence="2">PFL domain-containing protein</fullName>
    </submittedName>
</protein>
<name>A0A1I7WRX9_HETBA</name>
<evidence type="ECO:0000313" key="1">
    <source>
        <dbReference type="Proteomes" id="UP000095283"/>
    </source>
</evidence>
<keyword evidence="1" id="KW-1185">Reference proteome</keyword>
<accession>A0A1I7WRX9</accession>
<dbReference type="Proteomes" id="UP000095283">
    <property type="component" value="Unplaced"/>
</dbReference>
<sequence length="252" mass="28227">MSSAFDDILSRAEKLTSIGYQSKISCASASQETSIDGIIFDQNNQYLRSGLDNDLNNIFRCSEHLWRKSTSSTPIQKNFLFGDKGVVFGVSAPTLQDSVAVESVKDDNLQVRALFYRLYILIFSHINLQKAIMNNKTALLKNIMKNVRTIYYNIVQQYQLVSGRYGTVNPAVTSRRELIFGDKIRKYLRSGRKKDLSQLLGDAAKEGGTDGVLAGVWAETTAIINQKIVADRDDQTTIALLVEKACDYLHKL</sequence>
<reference evidence="2" key="1">
    <citation type="submission" date="2016-11" db="UniProtKB">
        <authorList>
            <consortium name="WormBaseParasite"/>
        </authorList>
    </citation>
    <scope>IDENTIFICATION</scope>
</reference>
<evidence type="ECO:0000313" key="2">
    <source>
        <dbReference type="WBParaSite" id="Hba_07944"/>
    </source>
</evidence>